<gene>
    <name evidence="2" type="ORF">DFH08DRAFT_963839</name>
</gene>
<sequence>MDIVRSGELAKYPLAMIDALLDTLGDRIGVGYDIGCHTAATISKRVFHGHGHNRLCQLKYLATYVKGLGLEDLEGCEHYFSKSNALAKAVRYASRFHRQQEITTYMKNFDTFETYTNLSKFLCDNYHQALRILATEPTLRQWMPEEKEWLMLKKNSKKSQETSLEMEYVQKLVNLSSSEAKLLTLRREGRDADSDYNLSKDAAARRSRHAEEIRNRDLASVIDIEERLDITARWTSTSPEWAAAVKLVKEKKFTDALNALELLIVERIFELTKVNRSGTAYKMRMHIAKALQARSMAIKNAISQYNTAAFALEPPAPSLTWDQVIGYTFLADFDFLRATDGELLNKPWSQPAYYLAMDSYFKILRAREEIVRLNIEICRLVTWINNEDRFLWNCELELVESGDSKMAVLVRRYWMERGRSDIHHMKRFWRLAKTPGFTGTLVLGVSHERREARHSERRRRRDAAREGGMNVEEEEEEVVTIDMAAGWQPAAGLDDGWVDVERGEDGEEMQEDDEGEVEEGKELSELIYDMTRMTTSGES</sequence>
<feature type="region of interest" description="Disordered" evidence="1">
    <location>
        <begin position="453"/>
        <end position="475"/>
    </location>
</feature>
<dbReference type="PANTHER" id="PTHR33096">
    <property type="entry name" value="CXC2 DOMAIN-CONTAINING PROTEIN"/>
    <property type="match status" value="1"/>
</dbReference>
<dbReference type="PANTHER" id="PTHR33096:SF1">
    <property type="entry name" value="CXC1-LIKE CYSTEINE CLUSTER ASSOCIATED WITH KDZ TRANSPOSASES DOMAIN-CONTAINING PROTEIN"/>
    <property type="match status" value="1"/>
</dbReference>
<dbReference type="AlphaFoldDB" id="A0AAD6ZU81"/>
<dbReference type="Pfam" id="PF18758">
    <property type="entry name" value="KDZ"/>
    <property type="match status" value="1"/>
</dbReference>
<proteinExistence type="predicted"/>
<evidence type="ECO:0000313" key="3">
    <source>
        <dbReference type="Proteomes" id="UP001218218"/>
    </source>
</evidence>
<protein>
    <submittedName>
        <fullName evidence="2">Uncharacterized protein</fullName>
    </submittedName>
</protein>
<dbReference type="Proteomes" id="UP001218218">
    <property type="component" value="Unassembled WGS sequence"/>
</dbReference>
<dbReference type="InterPro" id="IPR040521">
    <property type="entry name" value="KDZ"/>
</dbReference>
<accession>A0AAD6ZU81</accession>
<comment type="caution">
    <text evidence="2">The sequence shown here is derived from an EMBL/GenBank/DDBJ whole genome shotgun (WGS) entry which is preliminary data.</text>
</comment>
<evidence type="ECO:0000256" key="1">
    <source>
        <dbReference type="SAM" id="MobiDB-lite"/>
    </source>
</evidence>
<feature type="compositionally biased region" description="Acidic residues" evidence="1">
    <location>
        <begin position="496"/>
        <end position="517"/>
    </location>
</feature>
<reference evidence="2" key="1">
    <citation type="submission" date="2023-03" db="EMBL/GenBank/DDBJ databases">
        <title>Massive genome expansion in bonnet fungi (Mycena s.s.) driven by repeated elements and novel gene families across ecological guilds.</title>
        <authorList>
            <consortium name="Lawrence Berkeley National Laboratory"/>
            <person name="Harder C.B."/>
            <person name="Miyauchi S."/>
            <person name="Viragh M."/>
            <person name="Kuo A."/>
            <person name="Thoen E."/>
            <person name="Andreopoulos B."/>
            <person name="Lu D."/>
            <person name="Skrede I."/>
            <person name="Drula E."/>
            <person name="Henrissat B."/>
            <person name="Morin E."/>
            <person name="Kohler A."/>
            <person name="Barry K."/>
            <person name="LaButti K."/>
            <person name="Morin E."/>
            <person name="Salamov A."/>
            <person name="Lipzen A."/>
            <person name="Mereny Z."/>
            <person name="Hegedus B."/>
            <person name="Baldrian P."/>
            <person name="Stursova M."/>
            <person name="Weitz H."/>
            <person name="Taylor A."/>
            <person name="Grigoriev I.V."/>
            <person name="Nagy L.G."/>
            <person name="Martin F."/>
            <person name="Kauserud H."/>
        </authorList>
    </citation>
    <scope>NUCLEOTIDE SEQUENCE</scope>
    <source>
        <strain evidence="2">CBHHK002</strain>
    </source>
</reference>
<keyword evidence="3" id="KW-1185">Reference proteome</keyword>
<evidence type="ECO:0000313" key="2">
    <source>
        <dbReference type="EMBL" id="KAJ7339791.1"/>
    </source>
</evidence>
<organism evidence="2 3">
    <name type="scientific">Mycena albidolilacea</name>
    <dbReference type="NCBI Taxonomy" id="1033008"/>
    <lineage>
        <taxon>Eukaryota</taxon>
        <taxon>Fungi</taxon>
        <taxon>Dikarya</taxon>
        <taxon>Basidiomycota</taxon>
        <taxon>Agaricomycotina</taxon>
        <taxon>Agaricomycetes</taxon>
        <taxon>Agaricomycetidae</taxon>
        <taxon>Agaricales</taxon>
        <taxon>Marasmiineae</taxon>
        <taxon>Mycenaceae</taxon>
        <taxon>Mycena</taxon>
    </lineage>
</organism>
<dbReference type="EMBL" id="JARIHO010000027">
    <property type="protein sequence ID" value="KAJ7339791.1"/>
    <property type="molecule type" value="Genomic_DNA"/>
</dbReference>
<feature type="region of interest" description="Disordered" evidence="1">
    <location>
        <begin position="493"/>
        <end position="519"/>
    </location>
</feature>
<name>A0AAD6ZU81_9AGAR</name>